<dbReference type="STRING" id="553973.CLOHYLEM_06235"/>
<dbReference type="GO" id="GO:0016757">
    <property type="term" value="F:glycosyltransferase activity"/>
    <property type="evidence" value="ECO:0007669"/>
    <property type="project" value="UniProtKB-KW"/>
</dbReference>
<dbReference type="SUPFAM" id="SSF53756">
    <property type="entry name" value="UDP-Glycosyltransferase/glycogen phosphorylase"/>
    <property type="match status" value="1"/>
</dbReference>
<organism evidence="1 2">
    <name type="scientific">[Clostridium] hylemonae DSM 15053</name>
    <dbReference type="NCBI Taxonomy" id="553973"/>
    <lineage>
        <taxon>Bacteria</taxon>
        <taxon>Bacillati</taxon>
        <taxon>Bacillota</taxon>
        <taxon>Clostridia</taxon>
        <taxon>Lachnospirales</taxon>
        <taxon>Lachnospiraceae</taxon>
    </lineage>
</organism>
<dbReference type="Gene3D" id="3.40.50.2000">
    <property type="entry name" value="Glycogen Phosphorylase B"/>
    <property type="match status" value="1"/>
</dbReference>
<dbReference type="EC" id="2.4.-.-" evidence="1"/>
<keyword evidence="2" id="KW-1185">Reference proteome</keyword>
<dbReference type="AlphaFoldDB" id="C0C2C9"/>
<evidence type="ECO:0000313" key="1">
    <source>
        <dbReference type="EMBL" id="EEG73553.1"/>
    </source>
</evidence>
<comment type="caution">
    <text evidence="1">The sequence shown here is derived from an EMBL/GenBank/DDBJ whole genome shotgun (WGS) entry which is preliminary data.</text>
</comment>
<keyword evidence="1" id="KW-0808">Transferase</keyword>
<dbReference type="Pfam" id="PF13692">
    <property type="entry name" value="Glyco_trans_1_4"/>
    <property type="match status" value="1"/>
</dbReference>
<name>C0C2C9_9FIRM</name>
<accession>C0C2C9</accession>
<sequence>MDKRPRCIFHIPNHIDVDAKSGSQVRPVKMMAAFDRIGYDVDVVMGYGKERKASINAIKKKINKGIKYDFLYSESSTMPTLLTEKNHLPLYPFLDFGFFKFCKKHNIKIALFYRDIHWKFGQYKAKVPLYQRMVTIPMYRYDLFQYQKYLDIIYLPTLNMGKYVNGLGNVSKVDTLPPGADKRIVDDKSENYNTSDSTINIFYVGGVLGIYNFEKLLKIAKQKSYVRLKLCCRENEWNMAKHKYSDYLTERVDIVHKHGKELEQYYAWADLCSCYFEPSLYMEMAVPIKLLEYVSFQVPIIATKGTAAGNFVEKYGCGFSIPYDEGKLENVLETIHEDKRLLLNKYKQIKDCINENTWESRAQKVAGDLTSIEGR</sequence>
<dbReference type="OrthoDB" id="9801492at2"/>
<reference evidence="1" key="1">
    <citation type="submission" date="2009-02" db="EMBL/GenBank/DDBJ databases">
        <authorList>
            <person name="Fulton L."/>
            <person name="Clifton S."/>
            <person name="Fulton B."/>
            <person name="Xu J."/>
            <person name="Minx P."/>
            <person name="Pepin K.H."/>
            <person name="Johnson M."/>
            <person name="Bhonagiri V."/>
            <person name="Nash W.E."/>
            <person name="Mardis E.R."/>
            <person name="Wilson R.K."/>
        </authorList>
    </citation>
    <scope>NUCLEOTIDE SEQUENCE [LARGE SCALE GENOMIC DNA]</scope>
    <source>
        <strain evidence="1">DSM 15053</strain>
    </source>
</reference>
<keyword evidence="1" id="KW-0328">Glycosyltransferase</keyword>
<dbReference type="Proteomes" id="UP000004893">
    <property type="component" value="Unassembled WGS sequence"/>
</dbReference>
<reference evidence="1" key="2">
    <citation type="submission" date="2013-06" db="EMBL/GenBank/DDBJ databases">
        <title>Draft genome sequence of Clostridium hylemonae (DSM 15053).</title>
        <authorList>
            <person name="Sudarsanam P."/>
            <person name="Ley R."/>
            <person name="Guruge J."/>
            <person name="Turnbaugh P.J."/>
            <person name="Mahowald M."/>
            <person name="Liep D."/>
            <person name="Gordon J."/>
        </authorList>
    </citation>
    <scope>NUCLEOTIDE SEQUENCE</scope>
    <source>
        <strain evidence="1">DSM 15053</strain>
    </source>
</reference>
<evidence type="ECO:0000313" key="2">
    <source>
        <dbReference type="Proteomes" id="UP000004893"/>
    </source>
</evidence>
<dbReference type="HOGENOM" id="CLU_064250_0_0_9"/>
<protein>
    <submittedName>
        <fullName evidence="1">Glycosyltransferase, group 1 family protein</fullName>
        <ecNumber evidence="1">2.4.-.-</ecNumber>
    </submittedName>
</protein>
<gene>
    <name evidence="1" type="ORF">CLOHYLEM_06235</name>
</gene>
<dbReference type="EMBL" id="ABYI02000023">
    <property type="protein sequence ID" value="EEG73553.1"/>
    <property type="molecule type" value="Genomic_DNA"/>
</dbReference>
<dbReference type="eggNOG" id="COG0438">
    <property type="taxonomic scope" value="Bacteria"/>
</dbReference>
<proteinExistence type="predicted"/>